<dbReference type="STRING" id="1618337.UT28_C0001G0652"/>
<sequence>MTNDSNDFYLLDKENAEKFFQEFCKEIFGKQIIISVLDLKRSHTYNPDNYNIYYLLKTDGEKKGIRLSTSKVLSKKDDFLVMNFFHKNGFQDGMFIAPKPLAYLEKDNIFIYEDTLGDRLSDSLSKIDNLDSVVEKIALLLKKVHNLSKPEFTAKKSDFIFENFQFQLIENNFPKLEGKLKPLIDQIKEKNLDGHLDFCHGDFNPNNILLQGEKIVLIDFGSSCFLKKELDMASFLVHLEIMLCKTDKAILFDKLEKTFLNNYGEYDNTNLVSLSIAINLRLLEISLVYPWADRNQEFQSYIYNLLEKNISKYNEL</sequence>
<evidence type="ECO:0000313" key="3">
    <source>
        <dbReference type="Proteomes" id="UP000035648"/>
    </source>
</evidence>
<accession>A0A0G4B611</accession>
<dbReference type="Proteomes" id="UP000035648">
    <property type="component" value="Chromosome"/>
</dbReference>
<evidence type="ECO:0000259" key="1">
    <source>
        <dbReference type="Pfam" id="PF01636"/>
    </source>
</evidence>
<dbReference type="InterPro" id="IPR002575">
    <property type="entry name" value="Aminoglycoside_PTrfase"/>
</dbReference>
<reference evidence="2 3" key="1">
    <citation type="journal article" date="2015" name="Nature">
        <title>rRNA introns, odd ribosomes, and small enigmatic genomes across a large radiation of phyla.</title>
        <authorList>
            <person name="Brown C.T."/>
            <person name="Hug L.A."/>
            <person name="Thomas B.C."/>
            <person name="Sharon I."/>
            <person name="Castelle C.J."/>
            <person name="Singh A."/>
            <person name="Wilkins M.J."/>
            <person name="Williams K.H."/>
            <person name="Banfield J.F."/>
        </authorList>
    </citation>
    <scope>NUCLEOTIDE SEQUENCE [LARGE SCALE GENOMIC DNA]</scope>
</reference>
<proteinExistence type="predicted"/>
<dbReference type="SUPFAM" id="SSF56112">
    <property type="entry name" value="Protein kinase-like (PK-like)"/>
    <property type="match status" value="1"/>
</dbReference>
<organism evidence="2 3">
    <name type="scientific">Berkelbacteria bacterium GW2011_GWE1_39_12</name>
    <dbReference type="NCBI Taxonomy" id="1618337"/>
    <lineage>
        <taxon>Bacteria</taxon>
        <taxon>Candidatus Berkelbacteria</taxon>
    </lineage>
</organism>
<name>A0A0G4B611_9BACT</name>
<gene>
    <name evidence="2" type="ORF">UT28_C0001G0652</name>
</gene>
<evidence type="ECO:0000313" key="2">
    <source>
        <dbReference type="EMBL" id="AKM82452.1"/>
    </source>
</evidence>
<dbReference type="Pfam" id="PF01636">
    <property type="entry name" value="APH"/>
    <property type="match status" value="1"/>
</dbReference>
<protein>
    <recommendedName>
        <fullName evidence="1">Aminoglycoside phosphotransferase domain-containing protein</fullName>
    </recommendedName>
</protein>
<dbReference type="KEGG" id="bbgw:UT28_C0001G0652"/>
<dbReference type="AlphaFoldDB" id="A0A0G4B611"/>
<feature type="domain" description="Aminoglycoside phosphotransferase" evidence="1">
    <location>
        <begin position="81"/>
        <end position="225"/>
    </location>
</feature>
<dbReference type="EMBL" id="CP011213">
    <property type="protein sequence ID" value="AKM82452.1"/>
    <property type="molecule type" value="Genomic_DNA"/>
</dbReference>
<dbReference type="InterPro" id="IPR011009">
    <property type="entry name" value="Kinase-like_dom_sf"/>
</dbReference>
<dbReference type="Gene3D" id="3.90.1200.10">
    <property type="match status" value="1"/>
</dbReference>